<organism evidence="1 2">
    <name type="scientific">Methylobacterium platani</name>
    <dbReference type="NCBI Taxonomy" id="427683"/>
    <lineage>
        <taxon>Bacteria</taxon>
        <taxon>Pseudomonadati</taxon>
        <taxon>Pseudomonadota</taxon>
        <taxon>Alphaproteobacteria</taxon>
        <taxon>Hyphomicrobiales</taxon>
        <taxon>Methylobacteriaceae</taxon>
        <taxon>Methylobacterium</taxon>
    </lineage>
</organism>
<dbReference type="RefSeq" id="WP_048431820.1">
    <property type="nucleotide sequence ID" value="NZ_LWHQ01000038.1"/>
</dbReference>
<comment type="caution">
    <text evidence="1">The sequence shown here is derived from an EMBL/GenBank/DDBJ whole genome shotgun (WGS) entry which is preliminary data.</text>
</comment>
<name>A0A179S8C4_9HYPH</name>
<dbReference type="InterPro" id="IPR058002">
    <property type="entry name" value="Gp82"/>
</dbReference>
<gene>
    <name evidence="1" type="ORF">A5481_19235</name>
</gene>
<dbReference type="EMBL" id="LWHQ01000038">
    <property type="protein sequence ID" value="OAS22529.1"/>
    <property type="molecule type" value="Genomic_DNA"/>
</dbReference>
<protein>
    <submittedName>
        <fullName evidence="1">Uncharacterized protein</fullName>
    </submittedName>
</protein>
<dbReference type="AlphaFoldDB" id="A0A179S8C4"/>
<proteinExistence type="predicted"/>
<accession>A0A179S8C4</accession>
<dbReference type="Proteomes" id="UP000078316">
    <property type="component" value="Unassembled WGS sequence"/>
</dbReference>
<evidence type="ECO:0000313" key="1">
    <source>
        <dbReference type="EMBL" id="OAS22529.1"/>
    </source>
</evidence>
<evidence type="ECO:0000313" key="2">
    <source>
        <dbReference type="Proteomes" id="UP000078316"/>
    </source>
</evidence>
<sequence>MTEKPSPVHVHFHRRLKMWSILRKRRLIGHAPSLVLAGCVMRTSEAARVRCQLANRREVHALIEGTLTDGARPADAVRIGYRPAEPGFRRRDTGAVVTAASRVWFEPDGTAWAANPTPSMETMS</sequence>
<dbReference type="STRING" id="427683.A5481_19235"/>
<reference evidence="1 2" key="1">
    <citation type="submission" date="2016-04" db="EMBL/GenBank/DDBJ databases">
        <authorList>
            <person name="Evans L.H."/>
            <person name="Alamgir A."/>
            <person name="Owens N."/>
            <person name="Weber N.D."/>
            <person name="Virtaneva K."/>
            <person name="Barbian K."/>
            <person name="Babar A."/>
            <person name="Rosenke K."/>
        </authorList>
    </citation>
    <scope>NUCLEOTIDE SEQUENCE [LARGE SCALE GENOMIC DNA]</scope>
    <source>
        <strain evidence="1 2">PMB02</strain>
    </source>
</reference>
<dbReference type="Pfam" id="PF25735">
    <property type="entry name" value="Phage_L5_gp82"/>
    <property type="match status" value="1"/>
</dbReference>
<dbReference type="OrthoDB" id="7998453at2"/>